<evidence type="ECO:0000313" key="2">
    <source>
        <dbReference type="EMBL" id="KAK2959719.1"/>
    </source>
</evidence>
<organism evidence="2 3">
    <name type="scientific">Blattamonas nauphoetae</name>
    <dbReference type="NCBI Taxonomy" id="2049346"/>
    <lineage>
        <taxon>Eukaryota</taxon>
        <taxon>Metamonada</taxon>
        <taxon>Preaxostyla</taxon>
        <taxon>Oxymonadida</taxon>
        <taxon>Blattamonas</taxon>
    </lineage>
</organism>
<name>A0ABQ9Y7Q0_9EUKA</name>
<comment type="caution">
    <text evidence="2">The sequence shown here is derived from an EMBL/GenBank/DDBJ whole genome shotgun (WGS) entry which is preliminary data.</text>
</comment>
<feature type="compositionally biased region" description="Basic and acidic residues" evidence="1">
    <location>
        <begin position="20"/>
        <end position="33"/>
    </location>
</feature>
<evidence type="ECO:0000313" key="3">
    <source>
        <dbReference type="Proteomes" id="UP001281761"/>
    </source>
</evidence>
<keyword evidence="3" id="KW-1185">Reference proteome</keyword>
<accession>A0ABQ9Y7Q0</accession>
<sequence length="102" mass="12419">MRGRKTWKMDSSHKLQLPARPERHGMASSKEWTHPREYNTLHRRCGSGRCCFHHRPHRLHRDHFIINCLRVELRNRLDIGLVWNNSKTMFPSRCRNESFRCR</sequence>
<dbReference type="Proteomes" id="UP001281761">
    <property type="component" value="Unassembled WGS sequence"/>
</dbReference>
<reference evidence="2 3" key="1">
    <citation type="journal article" date="2022" name="bioRxiv">
        <title>Genomics of Preaxostyla Flagellates Illuminates Evolutionary Transitions and the Path Towards Mitochondrial Loss.</title>
        <authorList>
            <person name="Novak L.V.F."/>
            <person name="Treitli S.C."/>
            <person name="Pyrih J."/>
            <person name="Halakuc P."/>
            <person name="Pipaliya S.V."/>
            <person name="Vacek V."/>
            <person name="Brzon O."/>
            <person name="Soukal P."/>
            <person name="Eme L."/>
            <person name="Dacks J.B."/>
            <person name="Karnkowska A."/>
            <person name="Elias M."/>
            <person name="Hampl V."/>
        </authorList>
    </citation>
    <scope>NUCLEOTIDE SEQUENCE [LARGE SCALE GENOMIC DNA]</scope>
    <source>
        <strain evidence="2">NAU3</strain>
        <tissue evidence="2">Gut</tissue>
    </source>
</reference>
<gene>
    <name evidence="2" type="ORF">BLNAU_5208</name>
</gene>
<feature type="region of interest" description="Disordered" evidence="1">
    <location>
        <begin position="1"/>
        <end position="33"/>
    </location>
</feature>
<protein>
    <submittedName>
        <fullName evidence="2">Uncharacterized protein</fullName>
    </submittedName>
</protein>
<dbReference type="EMBL" id="JARBJD010000027">
    <property type="protein sequence ID" value="KAK2959719.1"/>
    <property type="molecule type" value="Genomic_DNA"/>
</dbReference>
<proteinExistence type="predicted"/>
<evidence type="ECO:0000256" key="1">
    <source>
        <dbReference type="SAM" id="MobiDB-lite"/>
    </source>
</evidence>